<dbReference type="PROSITE" id="PS50850">
    <property type="entry name" value="MFS"/>
    <property type="match status" value="1"/>
</dbReference>
<keyword evidence="3 7" id="KW-0812">Transmembrane</keyword>
<feature type="transmembrane region" description="Helical" evidence="7">
    <location>
        <begin position="196"/>
        <end position="218"/>
    </location>
</feature>
<evidence type="ECO:0000259" key="8">
    <source>
        <dbReference type="PROSITE" id="PS50850"/>
    </source>
</evidence>
<evidence type="ECO:0000256" key="5">
    <source>
        <dbReference type="ARBA" id="ARBA00023136"/>
    </source>
</evidence>
<dbReference type="SUPFAM" id="SSF103473">
    <property type="entry name" value="MFS general substrate transporter"/>
    <property type="match status" value="1"/>
</dbReference>
<accession>A0A6A6HYJ7</accession>
<gene>
    <name evidence="9" type="ORF">BU26DRAFT_130621</name>
</gene>
<dbReference type="Pfam" id="PF07690">
    <property type="entry name" value="MFS_1"/>
    <property type="match status" value="1"/>
</dbReference>
<feature type="transmembrane region" description="Helical" evidence="7">
    <location>
        <begin position="329"/>
        <end position="353"/>
    </location>
</feature>
<feature type="region of interest" description="Disordered" evidence="6">
    <location>
        <begin position="1"/>
        <end position="93"/>
    </location>
</feature>
<comment type="subcellular location">
    <subcellularLocation>
        <location evidence="1">Membrane</location>
        <topology evidence="1">Multi-pass membrane protein</topology>
    </subcellularLocation>
</comment>
<dbReference type="GO" id="GO:0016020">
    <property type="term" value="C:membrane"/>
    <property type="evidence" value="ECO:0007669"/>
    <property type="project" value="UniProtKB-SubCell"/>
</dbReference>
<dbReference type="GO" id="GO:0022857">
    <property type="term" value="F:transmembrane transporter activity"/>
    <property type="evidence" value="ECO:0007669"/>
    <property type="project" value="InterPro"/>
</dbReference>
<feature type="transmembrane region" description="Helical" evidence="7">
    <location>
        <begin position="439"/>
        <end position="458"/>
    </location>
</feature>
<feature type="transmembrane region" description="Helical" evidence="7">
    <location>
        <begin position="102"/>
        <end position="123"/>
    </location>
</feature>
<dbReference type="InterPro" id="IPR036259">
    <property type="entry name" value="MFS_trans_sf"/>
</dbReference>
<feature type="transmembrane region" description="Helical" evidence="7">
    <location>
        <begin position="169"/>
        <end position="190"/>
    </location>
</feature>
<feature type="transmembrane region" description="Helical" evidence="7">
    <location>
        <begin position="230"/>
        <end position="251"/>
    </location>
</feature>
<organism evidence="9 10">
    <name type="scientific">Trematosphaeria pertusa</name>
    <dbReference type="NCBI Taxonomy" id="390896"/>
    <lineage>
        <taxon>Eukaryota</taxon>
        <taxon>Fungi</taxon>
        <taxon>Dikarya</taxon>
        <taxon>Ascomycota</taxon>
        <taxon>Pezizomycotina</taxon>
        <taxon>Dothideomycetes</taxon>
        <taxon>Pleosporomycetidae</taxon>
        <taxon>Pleosporales</taxon>
        <taxon>Massarineae</taxon>
        <taxon>Trematosphaeriaceae</taxon>
        <taxon>Trematosphaeria</taxon>
    </lineage>
</organism>
<feature type="transmembrane region" description="Helical" evidence="7">
    <location>
        <begin position="412"/>
        <end position="433"/>
    </location>
</feature>
<dbReference type="GeneID" id="54572995"/>
<dbReference type="PANTHER" id="PTHR23502:SF68">
    <property type="entry name" value="MULTIDRUG TRANSPORTER, PUTATIVE (AFU_ORTHOLOGUE AFUA_3G01120)-RELATED"/>
    <property type="match status" value="1"/>
</dbReference>
<evidence type="ECO:0000256" key="6">
    <source>
        <dbReference type="SAM" id="MobiDB-lite"/>
    </source>
</evidence>
<reference evidence="9" key="1">
    <citation type="journal article" date="2020" name="Stud. Mycol.">
        <title>101 Dothideomycetes genomes: a test case for predicting lifestyles and emergence of pathogens.</title>
        <authorList>
            <person name="Haridas S."/>
            <person name="Albert R."/>
            <person name="Binder M."/>
            <person name="Bloem J."/>
            <person name="Labutti K."/>
            <person name="Salamov A."/>
            <person name="Andreopoulos B."/>
            <person name="Baker S."/>
            <person name="Barry K."/>
            <person name="Bills G."/>
            <person name="Bluhm B."/>
            <person name="Cannon C."/>
            <person name="Castanera R."/>
            <person name="Culley D."/>
            <person name="Daum C."/>
            <person name="Ezra D."/>
            <person name="Gonzalez J."/>
            <person name="Henrissat B."/>
            <person name="Kuo A."/>
            <person name="Liang C."/>
            <person name="Lipzen A."/>
            <person name="Lutzoni F."/>
            <person name="Magnuson J."/>
            <person name="Mondo S."/>
            <person name="Nolan M."/>
            <person name="Ohm R."/>
            <person name="Pangilinan J."/>
            <person name="Park H.-J."/>
            <person name="Ramirez L."/>
            <person name="Alfaro M."/>
            <person name="Sun H."/>
            <person name="Tritt A."/>
            <person name="Yoshinaga Y."/>
            <person name="Zwiers L.-H."/>
            <person name="Turgeon B."/>
            <person name="Goodwin S."/>
            <person name="Spatafora J."/>
            <person name="Crous P."/>
            <person name="Grigoriev I."/>
        </authorList>
    </citation>
    <scope>NUCLEOTIDE SEQUENCE</scope>
    <source>
        <strain evidence="9">CBS 122368</strain>
    </source>
</reference>
<keyword evidence="5 7" id="KW-0472">Membrane</keyword>
<feature type="domain" description="Major facilitator superfamily (MFS) profile" evidence="8">
    <location>
        <begin position="104"/>
        <end position="533"/>
    </location>
</feature>
<dbReference type="AlphaFoldDB" id="A0A6A6HYJ7"/>
<feature type="transmembrane region" description="Helical" evidence="7">
    <location>
        <begin position="257"/>
        <end position="278"/>
    </location>
</feature>
<evidence type="ECO:0000313" key="10">
    <source>
        <dbReference type="Proteomes" id="UP000800094"/>
    </source>
</evidence>
<dbReference type="EMBL" id="ML987207">
    <property type="protein sequence ID" value="KAF2242693.1"/>
    <property type="molecule type" value="Genomic_DNA"/>
</dbReference>
<dbReference type="Gene3D" id="1.20.1250.20">
    <property type="entry name" value="MFS general substrate transporter like domains"/>
    <property type="match status" value="1"/>
</dbReference>
<feature type="compositionally biased region" description="Basic and acidic residues" evidence="6">
    <location>
        <begin position="12"/>
        <end position="33"/>
    </location>
</feature>
<evidence type="ECO:0000256" key="1">
    <source>
        <dbReference type="ARBA" id="ARBA00004141"/>
    </source>
</evidence>
<dbReference type="OrthoDB" id="5296287at2759"/>
<dbReference type="InterPro" id="IPR011701">
    <property type="entry name" value="MFS"/>
</dbReference>
<name>A0A6A6HYJ7_9PLEO</name>
<evidence type="ECO:0000256" key="7">
    <source>
        <dbReference type="SAM" id="Phobius"/>
    </source>
</evidence>
<feature type="transmembrane region" description="Helical" evidence="7">
    <location>
        <begin position="511"/>
        <end position="530"/>
    </location>
</feature>
<dbReference type="Proteomes" id="UP000800094">
    <property type="component" value="Unassembled WGS sequence"/>
</dbReference>
<keyword evidence="4 7" id="KW-1133">Transmembrane helix</keyword>
<protein>
    <submittedName>
        <fullName evidence="9">Membrane transporter</fullName>
    </submittedName>
</protein>
<proteinExistence type="inferred from homology"/>
<sequence length="543" mass="58895">MATPATYSNPAREAEYLGDEKAREAYEEGRDADILSVQETYTSPNADLEKGVRSDASSNTTDDRTLGGEAPNQEAERDPNIVDWDGPDDPENPLNWPEKKKWSLIACLGAITLVTPLASSFFAPGVPQVMASFGVSSNILASLVVSVYIVGFAIGPLIIAPMSELYGRYYVYAICNFFFVVFTICCAVSNSMGVLIAFRVLAGCAGAAPLTIGGGTIADIFPQEKRAGAMAIWSIGPLLGPVVGPVCGGFLVEAKGWRWVFWILAIFGGFFGLVFFFVGSESYHATILARKAARLRKETGNPNLRSKLALPIPPKEVFIRSIVRPMKMLFFQPIVLLMSLYVAVNYGILYLFFTTITFVFEGQYHFSSGAVGLSYLGTGVGLIVGMAVLGVMSDKIIKKKQVKGNAKPEHRLPLILTLPGSILLPIGVFIYGWTTDKHVHWIVPIIGTAFIGLGNITGMMTIQTYLVDAFTVHAASAIAANTVLRSIFGAFLPLAGLDMYDALGLGWGNSLLGFIALALIPVPVFFRFYGERIRTNPKFQVKF</sequence>
<dbReference type="PANTHER" id="PTHR23502">
    <property type="entry name" value="MAJOR FACILITATOR SUPERFAMILY"/>
    <property type="match status" value="1"/>
</dbReference>
<comment type="similarity">
    <text evidence="2">Belongs to the major facilitator superfamily.</text>
</comment>
<dbReference type="FunFam" id="1.20.1250.20:FF:000011">
    <property type="entry name" value="MFS multidrug transporter, putative"/>
    <property type="match status" value="1"/>
</dbReference>
<evidence type="ECO:0000256" key="4">
    <source>
        <dbReference type="ARBA" id="ARBA00022989"/>
    </source>
</evidence>
<evidence type="ECO:0000256" key="3">
    <source>
        <dbReference type="ARBA" id="ARBA00022692"/>
    </source>
</evidence>
<feature type="transmembrane region" description="Helical" evidence="7">
    <location>
        <begin position="373"/>
        <end position="392"/>
    </location>
</feature>
<feature type="transmembrane region" description="Helical" evidence="7">
    <location>
        <begin position="470"/>
        <end position="491"/>
    </location>
</feature>
<evidence type="ECO:0000313" key="9">
    <source>
        <dbReference type="EMBL" id="KAF2242693.1"/>
    </source>
</evidence>
<feature type="transmembrane region" description="Helical" evidence="7">
    <location>
        <begin position="135"/>
        <end position="157"/>
    </location>
</feature>
<evidence type="ECO:0000256" key="2">
    <source>
        <dbReference type="ARBA" id="ARBA00008335"/>
    </source>
</evidence>
<keyword evidence="10" id="KW-1185">Reference proteome</keyword>
<dbReference type="RefSeq" id="XP_033677697.1">
    <property type="nucleotide sequence ID" value="XM_033819665.1"/>
</dbReference>
<dbReference type="CDD" id="cd17323">
    <property type="entry name" value="MFS_Tpo1_MDR_like"/>
    <property type="match status" value="1"/>
</dbReference>
<dbReference type="InterPro" id="IPR020846">
    <property type="entry name" value="MFS_dom"/>
</dbReference>